<accession>G5JCF7</accession>
<comment type="caution">
    <text evidence="1">The sequence shown here is derived from an EMBL/GenBank/DDBJ whole genome shotgun (WGS) entry which is preliminary data.</text>
</comment>
<evidence type="ECO:0000313" key="2">
    <source>
        <dbReference type="Proteomes" id="UP000003477"/>
    </source>
</evidence>
<reference evidence="1 2" key="1">
    <citation type="journal article" date="2011" name="Front. Microbiol.">
        <title>Two Strains of Crocosphaera watsonii with Highly Conserved Genomes are Distinguished by Strain-Specific Features.</title>
        <authorList>
            <person name="Bench S.R."/>
            <person name="Ilikchyan I.N."/>
            <person name="Tripp H.J."/>
            <person name="Zehr J.P."/>
        </authorList>
    </citation>
    <scope>NUCLEOTIDE SEQUENCE [LARGE SCALE GENOMIC DNA]</scope>
    <source>
        <strain evidence="1 2">WH 0003</strain>
    </source>
</reference>
<gene>
    <name evidence="1" type="ORF">CWATWH0003_5117</name>
</gene>
<organism evidence="1 2">
    <name type="scientific">Crocosphaera watsonii WH 0003</name>
    <dbReference type="NCBI Taxonomy" id="423471"/>
    <lineage>
        <taxon>Bacteria</taxon>
        <taxon>Bacillati</taxon>
        <taxon>Cyanobacteriota</taxon>
        <taxon>Cyanophyceae</taxon>
        <taxon>Oscillatoriophycideae</taxon>
        <taxon>Chroococcales</taxon>
        <taxon>Aphanothecaceae</taxon>
        <taxon>Crocosphaera</taxon>
    </lineage>
</organism>
<dbReference type="EMBL" id="AESD01000771">
    <property type="protein sequence ID" value="EHJ10135.1"/>
    <property type="molecule type" value="Genomic_DNA"/>
</dbReference>
<dbReference type="AlphaFoldDB" id="G5JCF7"/>
<proteinExistence type="predicted"/>
<dbReference type="Proteomes" id="UP000003477">
    <property type="component" value="Unassembled WGS sequence"/>
</dbReference>
<dbReference type="RefSeq" id="WP_007312896.1">
    <property type="nucleotide sequence ID" value="NZ_AESD01000771.1"/>
</dbReference>
<dbReference type="PATRIC" id="fig|423471.3.peg.4786"/>
<dbReference type="GeneID" id="88768452"/>
<protein>
    <submittedName>
        <fullName evidence="1">Uncharacterized protein</fullName>
    </submittedName>
</protein>
<evidence type="ECO:0000313" key="1">
    <source>
        <dbReference type="EMBL" id="EHJ10135.1"/>
    </source>
</evidence>
<sequence>MGEAKRRKKLDPNFGKIPSPRKAQLDVELFEKYMDLPLSEYSEPEHANLVEKGIEQLFLLAEKAGVEIPDLPTDPEEKQRFLHKFKEGMAESRLELPDGRIIE</sequence>
<name>G5JCF7_CROWT</name>